<feature type="non-terminal residue" evidence="2">
    <location>
        <position position="1"/>
    </location>
</feature>
<protein>
    <submittedName>
        <fullName evidence="2">Uncharacterized protein</fullName>
    </submittedName>
</protein>
<accession>A0A699Z7P1</accession>
<dbReference type="Proteomes" id="UP000485058">
    <property type="component" value="Unassembled WGS sequence"/>
</dbReference>
<organism evidence="2 3">
    <name type="scientific">Haematococcus lacustris</name>
    <name type="common">Green alga</name>
    <name type="synonym">Haematococcus pluvialis</name>
    <dbReference type="NCBI Taxonomy" id="44745"/>
    <lineage>
        <taxon>Eukaryota</taxon>
        <taxon>Viridiplantae</taxon>
        <taxon>Chlorophyta</taxon>
        <taxon>core chlorophytes</taxon>
        <taxon>Chlorophyceae</taxon>
        <taxon>CS clade</taxon>
        <taxon>Chlamydomonadales</taxon>
        <taxon>Haematococcaceae</taxon>
        <taxon>Haematococcus</taxon>
    </lineage>
</organism>
<evidence type="ECO:0000313" key="2">
    <source>
        <dbReference type="EMBL" id="GFH18171.1"/>
    </source>
</evidence>
<evidence type="ECO:0000256" key="1">
    <source>
        <dbReference type="SAM" id="MobiDB-lite"/>
    </source>
</evidence>
<keyword evidence="3" id="KW-1185">Reference proteome</keyword>
<evidence type="ECO:0000313" key="3">
    <source>
        <dbReference type="Proteomes" id="UP000485058"/>
    </source>
</evidence>
<proteinExistence type="predicted"/>
<comment type="caution">
    <text evidence="2">The sequence shown here is derived from an EMBL/GenBank/DDBJ whole genome shotgun (WGS) entry which is preliminary data.</text>
</comment>
<name>A0A699Z7P1_HAELA</name>
<dbReference type="AlphaFoldDB" id="A0A699Z7P1"/>
<gene>
    <name evidence="2" type="ORF">HaLaN_14927</name>
</gene>
<dbReference type="EMBL" id="BLLF01001257">
    <property type="protein sequence ID" value="GFH18171.1"/>
    <property type="molecule type" value="Genomic_DNA"/>
</dbReference>
<feature type="non-terminal residue" evidence="2">
    <location>
        <position position="108"/>
    </location>
</feature>
<reference evidence="2 3" key="1">
    <citation type="submission" date="2020-02" db="EMBL/GenBank/DDBJ databases">
        <title>Draft genome sequence of Haematococcus lacustris strain NIES-144.</title>
        <authorList>
            <person name="Morimoto D."/>
            <person name="Nakagawa S."/>
            <person name="Yoshida T."/>
            <person name="Sawayama S."/>
        </authorList>
    </citation>
    <scope>NUCLEOTIDE SEQUENCE [LARGE SCALE GENOMIC DNA]</scope>
    <source>
        <strain evidence="2 3">NIES-144</strain>
    </source>
</reference>
<sequence>MCMEVTLQVFMFIATGSWASITYIQLGRDRTVFITEFRSDDSGRPDLPGGSASASLGTLRSALGLTGPGSRQAAFDRSAFERDDNSVILDALPDRPDPALLGAQMDAA</sequence>
<feature type="region of interest" description="Disordered" evidence="1">
    <location>
        <begin position="89"/>
        <end position="108"/>
    </location>
</feature>